<dbReference type="Proteomes" id="UP000008281">
    <property type="component" value="Unassembled WGS sequence"/>
</dbReference>
<feature type="compositionally biased region" description="Basic and acidic residues" evidence="1">
    <location>
        <begin position="1"/>
        <end position="17"/>
    </location>
</feature>
<accession>E3NU36</accession>
<feature type="compositionally biased region" description="Basic and acidic residues" evidence="1">
    <location>
        <begin position="43"/>
        <end position="55"/>
    </location>
</feature>
<evidence type="ECO:0000313" key="2">
    <source>
        <dbReference type="EMBL" id="EFO93591.1"/>
    </source>
</evidence>
<protein>
    <submittedName>
        <fullName evidence="2">Uncharacterized protein</fullName>
    </submittedName>
</protein>
<dbReference type="EMBL" id="DS270401">
    <property type="protein sequence ID" value="EFO93591.1"/>
    <property type="molecule type" value="Genomic_DNA"/>
</dbReference>
<feature type="region of interest" description="Disordered" evidence="1">
    <location>
        <begin position="1"/>
        <end position="56"/>
    </location>
</feature>
<sequence length="127" mass="14208">MRKSDPKKLFGDKEPGKKVILTVGGEMKSEKEERKDTKKKAGRERGKNRTVEKKPTLATGVVPVDLGFSLAAELARVRTTGPEPQTVQMKEVVGRATKAGEEARVQQQLTEGGEFEVRVYFYKLFIQ</sequence>
<dbReference type="AlphaFoldDB" id="E3NU36"/>
<feature type="compositionally biased region" description="Basic and acidic residues" evidence="1">
    <location>
        <begin position="27"/>
        <end position="36"/>
    </location>
</feature>
<dbReference type="InParanoid" id="E3NU36"/>
<reference evidence="2" key="1">
    <citation type="submission" date="2007-07" db="EMBL/GenBank/DDBJ databases">
        <title>PCAP assembly of the Caenorhabditis remanei genome.</title>
        <authorList>
            <consortium name="The Caenorhabditis remanei Sequencing Consortium"/>
            <person name="Wilson R.K."/>
        </authorList>
    </citation>
    <scope>NUCLEOTIDE SEQUENCE [LARGE SCALE GENOMIC DNA]</scope>
    <source>
        <strain evidence="2">PB4641</strain>
    </source>
</reference>
<keyword evidence="3" id="KW-1185">Reference proteome</keyword>
<evidence type="ECO:0000256" key="1">
    <source>
        <dbReference type="SAM" id="MobiDB-lite"/>
    </source>
</evidence>
<dbReference type="HOGENOM" id="CLU_1972539_0_0_1"/>
<proteinExistence type="predicted"/>
<organism evidence="3">
    <name type="scientific">Caenorhabditis remanei</name>
    <name type="common">Caenorhabditis vulgaris</name>
    <dbReference type="NCBI Taxonomy" id="31234"/>
    <lineage>
        <taxon>Eukaryota</taxon>
        <taxon>Metazoa</taxon>
        <taxon>Ecdysozoa</taxon>
        <taxon>Nematoda</taxon>
        <taxon>Chromadorea</taxon>
        <taxon>Rhabditida</taxon>
        <taxon>Rhabditina</taxon>
        <taxon>Rhabditomorpha</taxon>
        <taxon>Rhabditoidea</taxon>
        <taxon>Rhabditidae</taxon>
        <taxon>Peloderinae</taxon>
        <taxon>Caenorhabditis</taxon>
    </lineage>
</organism>
<evidence type="ECO:0000313" key="3">
    <source>
        <dbReference type="Proteomes" id="UP000008281"/>
    </source>
</evidence>
<gene>
    <name evidence="2" type="ORF">CRE_11622</name>
</gene>
<name>E3NU36_CAERE</name>